<dbReference type="InterPro" id="IPR014975">
    <property type="entry name" value="DUF1836"/>
</dbReference>
<evidence type="ECO:0000313" key="2">
    <source>
        <dbReference type="Proteomes" id="UP000292886"/>
    </source>
</evidence>
<sequence length="179" mass="20089">MAMAEYQNYQEWQTAMTMVTLPAWDDLPKFDLYMDQVLEFVNDALAPLELGTVTATMVNNYVKKKVVLAPNKKKYSIMQVADIILLTMLKSVFSLDVIRAGMNQITMGMYPKQAYDYFTGEIMKRLKNIGEVPTVPQNDDSALALIDATIEAMISKLNAEKILSFASTVKAPTTISEIK</sequence>
<reference evidence="2" key="1">
    <citation type="submission" date="2019-03" db="EMBL/GenBank/DDBJ databases">
        <title>Weissella sp. 26KH-42 Genome sequencing.</title>
        <authorList>
            <person name="Heo J."/>
            <person name="Kim S.-J."/>
            <person name="Kim J.-S."/>
            <person name="Hong S.-B."/>
            <person name="Kwon S.-W."/>
        </authorList>
    </citation>
    <scope>NUCLEOTIDE SEQUENCE [LARGE SCALE GENOMIC DNA]</scope>
    <source>
        <strain evidence="2">26KH-42</strain>
    </source>
</reference>
<proteinExistence type="predicted"/>
<dbReference type="EMBL" id="CP037940">
    <property type="protein sequence ID" value="QBO36061.1"/>
    <property type="molecule type" value="Genomic_DNA"/>
</dbReference>
<name>A0A4P6YTN9_9LACO</name>
<dbReference type="Proteomes" id="UP000292886">
    <property type="component" value="Chromosome"/>
</dbReference>
<protein>
    <submittedName>
        <fullName evidence="1">DUF1836 domain-containing protein</fullName>
    </submittedName>
</protein>
<dbReference type="OrthoDB" id="3191472at2"/>
<accession>A0A4P6YTN9</accession>
<dbReference type="AlphaFoldDB" id="A0A4P6YTN9"/>
<dbReference type="KEGG" id="wei:EQG49_06105"/>
<organism evidence="1 2">
    <name type="scientific">Periweissella cryptocerci</name>
    <dbReference type="NCBI Taxonomy" id="2506420"/>
    <lineage>
        <taxon>Bacteria</taxon>
        <taxon>Bacillati</taxon>
        <taxon>Bacillota</taxon>
        <taxon>Bacilli</taxon>
        <taxon>Lactobacillales</taxon>
        <taxon>Lactobacillaceae</taxon>
        <taxon>Periweissella</taxon>
    </lineage>
</organism>
<dbReference type="PANTHER" id="PTHR40056">
    <property type="entry name" value="HYPOTHETICAL CYTOSOLIC PROTEIN"/>
    <property type="match status" value="1"/>
</dbReference>
<dbReference type="Pfam" id="PF08876">
    <property type="entry name" value="DUF1836"/>
    <property type="match status" value="1"/>
</dbReference>
<dbReference type="PANTHER" id="PTHR40056:SF1">
    <property type="entry name" value="DUF1836 DOMAIN-CONTAINING PROTEIN"/>
    <property type="match status" value="1"/>
</dbReference>
<keyword evidence="2" id="KW-1185">Reference proteome</keyword>
<gene>
    <name evidence="1" type="ORF">EQG49_06105</name>
</gene>
<evidence type="ECO:0000313" key="1">
    <source>
        <dbReference type="EMBL" id="QBO36061.1"/>
    </source>
</evidence>